<keyword evidence="11" id="KW-1185">Reference proteome</keyword>
<evidence type="ECO:0000256" key="8">
    <source>
        <dbReference type="ARBA" id="ARBA00023303"/>
    </source>
</evidence>
<dbReference type="InterPro" id="IPR020966">
    <property type="entry name" value="ALMT"/>
</dbReference>
<keyword evidence="5 9" id="KW-1133">Transmembrane helix</keyword>
<dbReference type="Proteomes" id="UP001417504">
    <property type="component" value="Unassembled WGS sequence"/>
</dbReference>
<keyword evidence="8" id="KW-0407">Ion channel</keyword>
<reference evidence="10 11" key="1">
    <citation type="submission" date="2024-01" db="EMBL/GenBank/DDBJ databases">
        <title>Genome assemblies of Stephania.</title>
        <authorList>
            <person name="Yang L."/>
        </authorList>
    </citation>
    <scope>NUCLEOTIDE SEQUENCE [LARGE SCALE GENOMIC DNA]</scope>
    <source>
        <strain evidence="10">QJT</strain>
        <tissue evidence="10">Leaf</tissue>
    </source>
</reference>
<feature type="transmembrane region" description="Helical" evidence="9">
    <location>
        <begin position="173"/>
        <end position="194"/>
    </location>
</feature>
<evidence type="ECO:0000256" key="1">
    <source>
        <dbReference type="ARBA" id="ARBA00004141"/>
    </source>
</evidence>
<accession>A0AAP0EDC7</accession>
<comment type="caution">
    <text evidence="10">The sequence shown here is derived from an EMBL/GenBank/DDBJ whole genome shotgun (WGS) entry which is preliminary data.</text>
</comment>
<name>A0AAP0EDC7_9MAGN</name>
<organism evidence="10 11">
    <name type="scientific">Stephania japonica</name>
    <dbReference type="NCBI Taxonomy" id="461633"/>
    <lineage>
        <taxon>Eukaryota</taxon>
        <taxon>Viridiplantae</taxon>
        <taxon>Streptophyta</taxon>
        <taxon>Embryophyta</taxon>
        <taxon>Tracheophyta</taxon>
        <taxon>Spermatophyta</taxon>
        <taxon>Magnoliopsida</taxon>
        <taxon>Ranunculales</taxon>
        <taxon>Menispermaceae</taxon>
        <taxon>Menispermoideae</taxon>
        <taxon>Cissampelideae</taxon>
        <taxon>Stephania</taxon>
    </lineage>
</organism>
<proteinExistence type="inferred from homology"/>
<evidence type="ECO:0000256" key="2">
    <source>
        <dbReference type="ARBA" id="ARBA00007079"/>
    </source>
</evidence>
<gene>
    <name evidence="10" type="ORF">Sjap_024417</name>
</gene>
<evidence type="ECO:0000313" key="11">
    <source>
        <dbReference type="Proteomes" id="UP001417504"/>
    </source>
</evidence>
<feature type="transmembrane region" description="Helical" evidence="9">
    <location>
        <begin position="86"/>
        <end position="105"/>
    </location>
</feature>
<keyword evidence="4 9" id="KW-0812">Transmembrane</keyword>
<keyword evidence="3" id="KW-0813">Transport</keyword>
<evidence type="ECO:0000313" key="10">
    <source>
        <dbReference type="EMBL" id="KAK9091240.1"/>
    </source>
</evidence>
<dbReference type="EMBL" id="JBBNAE010000010">
    <property type="protein sequence ID" value="KAK9091240.1"/>
    <property type="molecule type" value="Genomic_DNA"/>
</dbReference>
<evidence type="ECO:0000256" key="5">
    <source>
        <dbReference type="ARBA" id="ARBA00022989"/>
    </source>
</evidence>
<comment type="similarity">
    <text evidence="2">Belongs to the aromatic acid exporter (TC 2.A.85) family.</text>
</comment>
<evidence type="ECO:0000256" key="7">
    <source>
        <dbReference type="ARBA" id="ARBA00023136"/>
    </source>
</evidence>
<evidence type="ECO:0000256" key="6">
    <source>
        <dbReference type="ARBA" id="ARBA00023065"/>
    </source>
</evidence>
<dbReference type="AlphaFoldDB" id="A0AAP0EDC7"/>
<keyword evidence="6" id="KW-0406">Ion transport</keyword>
<feature type="transmembrane region" description="Helical" evidence="9">
    <location>
        <begin position="206"/>
        <end position="226"/>
    </location>
</feature>
<dbReference type="GO" id="GO:0034220">
    <property type="term" value="P:monoatomic ion transmembrane transport"/>
    <property type="evidence" value="ECO:0007669"/>
    <property type="project" value="UniProtKB-KW"/>
</dbReference>
<dbReference type="PANTHER" id="PTHR31086">
    <property type="entry name" value="ALUMINUM-ACTIVATED MALATE TRANSPORTER 10"/>
    <property type="match status" value="1"/>
</dbReference>
<dbReference type="GO" id="GO:0016020">
    <property type="term" value="C:membrane"/>
    <property type="evidence" value="ECO:0007669"/>
    <property type="project" value="UniProtKB-SubCell"/>
</dbReference>
<comment type="subcellular location">
    <subcellularLocation>
        <location evidence="1">Membrane</location>
        <topology evidence="1">Multi-pass membrane protein</topology>
    </subcellularLocation>
</comment>
<dbReference type="Pfam" id="PF11744">
    <property type="entry name" value="ALMT"/>
    <property type="match status" value="2"/>
</dbReference>
<evidence type="ECO:0000256" key="3">
    <source>
        <dbReference type="ARBA" id="ARBA00022448"/>
    </source>
</evidence>
<evidence type="ECO:0000256" key="4">
    <source>
        <dbReference type="ARBA" id="ARBA00022692"/>
    </source>
</evidence>
<dbReference type="GO" id="GO:0015743">
    <property type="term" value="P:malate transport"/>
    <property type="evidence" value="ECO:0007669"/>
    <property type="project" value="InterPro"/>
</dbReference>
<keyword evidence="7 9" id="KW-0472">Membrane</keyword>
<evidence type="ECO:0008006" key="12">
    <source>
        <dbReference type="Google" id="ProtNLM"/>
    </source>
</evidence>
<feature type="transmembrane region" description="Helical" evidence="9">
    <location>
        <begin position="117"/>
        <end position="135"/>
    </location>
</feature>
<protein>
    <recommendedName>
        <fullName evidence="12">Aluminum-activated malate transporter</fullName>
    </recommendedName>
</protein>
<feature type="transmembrane region" description="Helical" evidence="9">
    <location>
        <begin position="147"/>
        <end position="166"/>
    </location>
</feature>
<sequence>MGDEKEVLSSDRVENEPSTTLTSELGIFHKSWLSIVSLWFGLMSKVCKFVRNAWDIGVNDPRKPMHGVKVGAALSVVSLLYYMRPLYYSVGGNAMWAVLTVVVVFENNVGATISKSFNRMMATFLAGALAVGVHWIGCHSGKPFEPIIIRASLFLLAVTATFSRFIPNIKARFDYGASIFILTFTVVSVAGYRIDNLFAFAQQRLLTVAIGASMCILVSMIISPIWAGQDLHFHVTCNLEKLADSLDGCVVEYFKEDNERNHGESFKRLQGYKCTLNSKGMEDSLCNFARWEPAHGCFSFRHPWKQYLKVGSSMRSCASCIEALVGSCINSKIKAHESTKEPLGNLCKRLSSHSSAVLKELATIIKSMRRSPRLLLLTEEMRIAAQELQHVLKSQPRQPIPSLSPQKLDFTSTLKNLHLIQVLPLLTVTSLLIEIATRVERVIDEVDELSRLANFKPANDEKPHPDLGEQNIMRTLQLV</sequence>
<evidence type="ECO:0000256" key="9">
    <source>
        <dbReference type="SAM" id="Phobius"/>
    </source>
</evidence>